<comment type="similarity">
    <text evidence="1">Belongs to the spermidine/spermine synthase family.</text>
</comment>
<dbReference type="Gene3D" id="3.40.50.150">
    <property type="entry name" value="Vaccinia Virus protein VP39"/>
    <property type="match status" value="1"/>
</dbReference>
<gene>
    <name evidence="5" type="ORF">CTEN0397_LOCUS5009</name>
    <name evidence="6" type="ORF">CTEN0397_LOCUS5013</name>
</gene>
<dbReference type="EMBL" id="HBFW01007661">
    <property type="protein sequence ID" value="CAD8933984.1"/>
    <property type="molecule type" value="Transcribed_RNA"/>
</dbReference>
<dbReference type="GO" id="GO:0006596">
    <property type="term" value="P:polyamine biosynthetic process"/>
    <property type="evidence" value="ECO:0007669"/>
    <property type="project" value="UniProtKB-UniRule"/>
</dbReference>
<protein>
    <recommendedName>
        <fullName evidence="4">PABS domain-containing protein</fullName>
    </recommendedName>
</protein>
<proteinExistence type="inferred from homology"/>
<keyword evidence="2 3" id="KW-0808">Transferase</keyword>
<dbReference type="GO" id="GO:0016740">
    <property type="term" value="F:transferase activity"/>
    <property type="evidence" value="ECO:0007669"/>
    <property type="project" value="UniProtKB-UniRule"/>
</dbReference>
<dbReference type="SUPFAM" id="SSF53335">
    <property type="entry name" value="S-adenosyl-L-methionine-dependent methyltransferases"/>
    <property type="match status" value="1"/>
</dbReference>
<dbReference type="EMBL" id="HBFW01007657">
    <property type="protein sequence ID" value="CAD8933980.1"/>
    <property type="molecule type" value="Transcribed_RNA"/>
</dbReference>
<evidence type="ECO:0000256" key="3">
    <source>
        <dbReference type="PROSITE-ProRule" id="PRU00354"/>
    </source>
</evidence>
<dbReference type="PROSITE" id="PS51006">
    <property type="entry name" value="PABS_2"/>
    <property type="match status" value="1"/>
</dbReference>
<evidence type="ECO:0000313" key="5">
    <source>
        <dbReference type="EMBL" id="CAD8933980.1"/>
    </source>
</evidence>
<evidence type="ECO:0000256" key="2">
    <source>
        <dbReference type="ARBA" id="ARBA00022679"/>
    </source>
</evidence>
<keyword evidence="3" id="KW-0620">Polyamine biosynthesis</keyword>
<dbReference type="InterPro" id="IPR029063">
    <property type="entry name" value="SAM-dependent_MTases_sf"/>
</dbReference>
<organism evidence="6">
    <name type="scientific">Cyclophora tenuis</name>
    <name type="common">Marine diatom</name>
    <dbReference type="NCBI Taxonomy" id="216820"/>
    <lineage>
        <taxon>Eukaryota</taxon>
        <taxon>Sar</taxon>
        <taxon>Stramenopiles</taxon>
        <taxon>Ochrophyta</taxon>
        <taxon>Bacillariophyta</taxon>
        <taxon>Fragilariophyceae</taxon>
        <taxon>Fragilariophycidae</taxon>
        <taxon>Cyclophorales</taxon>
        <taxon>Cyclophoraceae</taxon>
        <taxon>Cyclophora</taxon>
    </lineage>
</organism>
<dbReference type="Pfam" id="PF01564">
    <property type="entry name" value="Spermine_synth"/>
    <property type="match status" value="1"/>
</dbReference>
<feature type="active site" description="Proton acceptor" evidence="3">
    <location>
        <position position="68"/>
    </location>
</feature>
<feature type="domain" description="PABS" evidence="4">
    <location>
        <begin position="1"/>
        <end position="161"/>
    </location>
</feature>
<evidence type="ECO:0000259" key="4">
    <source>
        <dbReference type="PROSITE" id="PS51006"/>
    </source>
</evidence>
<dbReference type="AlphaFoldDB" id="A0A6U1Q2V6"/>
<dbReference type="InterPro" id="IPR030374">
    <property type="entry name" value="PABS"/>
</dbReference>
<accession>A0A6U1Q2V6</accession>
<evidence type="ECO:0000313" key="6">
    <source>
        <dbReference type="EMBL" id="CAD8933984.1"/>
    </source>
</evidence>
<sequence>MIEIDELMVESARQHLPLLNDCSPFSSGSCFDEPRTDLLLEDAFAWFMTRFKLGEPSSEEKFDLIIFDALDPEDPVEFAEALYQSTAFWGSILEALLDDGILVMQVGSSPAENQYGEQFGLNKNRAALFKTVKKIGFESMHIFEERHCGFVRPWSFLVACKSAERCSWFHNSAEVEFKIRQRILPRHDGENTLRYFDGATMHSYQTPTRAWQTVYCRAEPQPPECALLGQNAPQFRVELESLRQNGRQFIAESDIPVGSHLRQETFQLTESASSIISQLGTKAFSNLPEAAEPKNGSPLTLASLKLLGCTVDPLLLDTSKEVNLSQGVSPVRDRNRWILDTGLNIARETIQEGQVIVSCV</sequence>
<reference evidence="6" key="1">
    <citation type="submission" date="2021-01" db="EMBL/GenBank/DDBJ databases">
        <authorList>
            <person name="Corre E."/>
            <person name="Pelletier E."/>
            <person name="Niang G."/>
            <person name="Scheremetjew M."/>
            <person name="Finn R."/>
            <person name="Kale V."/>
            <person name="Holt S."/>
            <person name="Cochrane G."/>
            <person name="Meng A."/>
            <person name="Brown T."/>
            <person name="Cohen L."/>
        </authorList>
    </citation>
    <scope>NUCLEOTIDE SEQUENCE</scope>
    <source>
        <strain evidence="6">ECT3854</strain>
    </source>
</reference>
<evidence type="ECO:0000256" key="1">
    <source>
        <dbReference type="ARBA" id="ARBA00007867"/>
    </source>
</evidence>
<name>A0A6U1Q2V6_CYCTE</name>